<evidence type="ECO:0000259" key="1">
    <source>
        <dbReference type="PROSITE" id="PS50943"/>
    </source>
</evidence>
<dbReference type="EMBL" id="LKAJ02000001">
    <property type="protein sequence ID" value="MCS5710432.1"/>
    <property type="molecule type" value="Genomic_DNA"/>
</dbReference>
<feature type="domain" description="HTH cro/C1-type" evidence="1">
    <location>
        <begin position="12"/>
        <end position="70"/>
    </location>
</feature>
<reference evidence="3" key="3">
    <citation type="submission" date="2021-06" db="EMBL/GenBank/DDBJ databases">
        <title>Genomic Description and Analysis of Intracellular Bacteria, Candidatus Berkiella cookevillensis and Candidatus Berkiella aquae.</title>
        <authorList>
            <person name="Kidane D.T."/>
            <person name="Mehari Y.T."/>
            <person name="Rice F.C."/>
            <person name="Arivett B.A."/>
            <person name="Farone A.L."/>
            <person name="Berk S.G."/>
            <person name="Farone M.B."/>
        </authorList>
    </citation>
    <scope>NUCLEOTIDE SEQUENCE</scope>
    <source>
        <strain evidence="3">HT99</strain>
    </source>
</reference>
<proteinExistence type="predicted"/>
<dbReference type="GO" id="GO:0003677">
    <property type="term" value="F:DNA binding"/>
    <property type="evidence" value="ECO:0007669"/>
    <property type="project" value="InterPro"/>
</dbReference>
<dbReference type="InterPro" id="IPR001387">
    <property type="entry name" value="Cro/C1-type_HTH"/>
</dbReference>
<reference evidence="3" key="2">
    <citation type="journal article" date="2016" name="Genome Announc.">
        <title>Draft Genome Sequences of Two Novel Amoeba-Resistant Intranuclear Bacteria, 'Candidatus Berkiella cookevillensis' and 'Candidatus Berkiella aquae'.</title>
        <authorList>
            <person name="Mehari Y.T."/>
            <person name="Arivett B.A."/>
            <person name="Farone A.L."/>
            <person name="Gunderson J.H."/>
            <person name="Farone M.B."/>
        </authorList>
    </citation>
    <scope>NUCLEOTIDE SEQUENCE</scope>
    <source>
        <strain evidence="3">HT99</strain>
    </source>
</reference>
<protein>
    <submittedName>
        <fullName evidence="2">Helix-turn-helix domain protein</fullName>
    </submittedName>
    <submittedName>
        <fullName evidence="3">Helix-turn-helix domain-containing protein</fullName>
    </submittedName>
</protein>
<evidence type="ECO:0000313" key="3">
    <source>
        <dbReference type="EMBL" id="MCS5710432.1"/>
    </source>
</evidence>
<keyword evidence="4" id="KW-1185">Reference proteome</keyword>
<sequence length="102" mass="11675">MTFSKNLVAKRLKEARLKAKLSQKKLGIAAGIDEFTSSARMNQYETGKHIPDLLTLKQIAKVLNVPISYFYAEDDLIAEILIYTEKMNKVNRAKLLRYIQSL</sequence>
<gene>
    <name evidence="3" type="ORF">HT99x_003240</name>
    <name evidence="2" type="ORF">HT99x_01071</name>
</gene>
<accession>A0A0Q9YM88</accession>
<dbReference type="CDD" id="cd00093">
    <property type="entry name" value="HTH_XRE"/>
    <property type="match status" value="1"/>
</dbReference>
<dbReference type="Pfam" id="PF01381">
    <property type="entry name" value="HTH_3"/>
    <property type="match status" value="1"/>
</dbReference>
<dbReference type="PROSITE" id="PS50943">
    <property type="entry name" value="HTH_CROC1"/>
    <property type="match status" value="1"/>
</dbReference>
<dbReference type="AlphaFoldDB" id="A0A0Q9YM88"/>
<evidence type="ECO:0000313" key="4">
    <source>
        <dbReference type="Proteomes" id="UP000051497"/>
    </source>
</evidence>
<dbReference type="PATRIC" id="fig|1590043.3.peg.1083"/>
<dbReference type="SMART" id="SM00530">
    <property type="entry name" value="HTH_XRE"/>
    <property type="match status" value="1"/>
</dbReference>
<dbReference type="RefSeq" id="WP_075065833.1">
    <property type="nucleotide sequence ID" value="NZ_LKAJ02000001.1"/>
</dbReference>
<dbReference type="InterPro" id="IPR010982">
    <property type="entry name" value="Lambda_DNA-bd_dom_sf"/>
</dbReference>
<dbReference type="STRING" id="295108.HT99x_01071"/>
<evidence type="ECO:0000313" key="2">
    <source>
        <dbReference type="EMBL" id="KRG21877.1"/>
    </source>
</evidence>
<dbReference type="Gene3D" id="1.10.260.40">
    <property type="entry name" value="lambda repressor-like DNA-binding domains"/>
    <property type="match status" value="1"/>
</dbReference>
<dbReference type="EMBL" id="LKAJ01000003">
    <property type="protein sequence ID" value="KRG21877.1"/>
    <property type="molecule type" value="Genomic_DNA"/>
</dbReference>
<dbReference type="OrthoDB" id="6006530at2"/>
<organism evidence="2">
    <name type="scientific">Candidatus Berkiella aquae</name>
    <dbReference type="NCBI Taxonomy" id="295108"/>
    <lineage>
        <taxon>Bacteria</taxon>
        <taxon>Pseudomonadati</taxon>
        <taxon>Pseudomonadota</taxon>
        <taxon>Gammaproteobacteria</taxon>
        <taxon>Candidatus Berkiellales</taxon>
        <taxon>Candidatus Berkiellaceae</taxon>
        <taxon>Candidatus Berkiella</taxon>
    </lineage>
</organism>
<comment type="caution">
    <text evidence="2">The sequence shown here is derived from an EMBL/GenBank/DDBJ whole genome shotgun (WGS) entry which is preliminary data.</text>
</comment>
<reference evidence="2" key="1">
    <citation type="submission" date="2015-09" db="EMBL/GenBank/DDBJ databases">
        <title>Draft Genome Sequences of Two Novel Amoeba-resistant Intranuclear Bacteria, Candidatus Berkiella cookevillensis and Candidatus Berkiella aquae.</title>
        <authorList>
            <person name="Mehari Y.T."/>
            <person name="Arivett B.A."/>
            <person name="Farone A.L."/>
            <person name="Gunderson J.H."/>
            <person name="Farone M.B."/>
        </authorList>
    </citation>
    <scope>NUCLEOTIDE SEQUENCE [LARGE SCALE GENOMIC DNA]</scope>
    <source>
        <strain evidence="2">HT99</strain>
    </source>
</reference>
<dbReference type="Proteomes" id="UP000051497">
    <property type="component" value="Unassembled WGS sequence"/>
</dbReference>
<dbReference type="SUPFAM" id="SSF47413">
    <property type="entry name" value="lambda repressor-like DNA-binding domains"/>
    <property type="match status" value="1"/>
</dbReference>
<name>A0A0Q9YM88_9GAMM</name>